<evidence type="ECO:0000313" key="5">
    <source>
        <dbReference type="EMBL" id="CAA0831377.1"/>
    </source>
</evidence>
<comment type="caution">
    <text evidence="5">The sequence shown here is derived from an EMBL/GenBank/DDBJ whole genome shotgun (WGS) entry which is preliminary data.</text>
</comment>
<evidence type="ECO:0000313" key="6">
    <source>
        <dbReference type="Proteomes" id="UP001153555"/>
    </source>
</evidence>
<proteinExistence type="inferred from homology"/>
<evidence type="ECO:0000256" key="2">
    <source>
        <dbReference type="ARBA" id="ARBA00022670"/>
    </source>
</evidence>
<keyword evidence="2 5" id="KW-0645">Protease</keyword>
<protein>
    <submittedName>
        <fullName evidence="5">Eukaryotic aspartyl protease family protein</fullName>
    </submittedName>
</protein>
<organism evidence="5 6">
    <name type="scientific">Striga hermonthica</name>
    <name type="common">Purple witchweed</name>
    <name type="synonym">Buchnera hermonthica</name>
    <dbReference type="NCBI Taxonomy" id="68872"/>
    <lineage>
        <taxon>Eukaryota</taxon>
        <taxon>Viridiplantae</taxon>
        <taxon>Streptophyta</taxon>
        <taxon>Embryophyta</taxon>
        <taxon>Tracheophyta</taxon>
        <taxon>Spermatophyta</taxon>
        <taxon>Magnoliopsida</taxon>
        <taxon>eudicotyledons</taxon>
        <taxon>Gunneridae</taxon>
        <taxon>Pentapetalae</taxon>
        <taxon>asterids</taxon>
        <taxon>lamiids</taxon>
        <taxon>Lamiales</taxon>
        <taxon>Orobanchaceae</taxon>
        <taxon>Buchnereae</taxon>
        <taxon>Striga</taxon>
    </lineage>
</organism>
<dbReference type="Pfam" id="PF14543">
    <property type="entry name" value="TAXi_N"/>
    <property type="match status" value="1"/>
</dbReference>
<dbReference type="GO" id="GO:0006508">
    <property type="term" value="P:proteolysis"/>
    <property type="evidence" value="ECO:0007669"/>
    <property type="project" value="UniProtKB-KW"/>
</dbReference>
<dbReference type="PANTHER" id="PTHR47967:SF60">
    <property type="entry name" value="PROTEIN ASPARTIC PROTEASE IN GUARD CELL 1-LIKE"/>
    <property type="match status" value="1"/>
</dbReference>
<dbReference type="OrthoDB" id="2747330at2759"/>
<dbReference type="InterPro" id="IPR051708">
    <property type="entry name" value="Plant_Aspart_Prot_A1"/>
</dbReference>
<accession>A0A9N7NC18</accession>
<dbReference type="SUPFAM" id="SSF50630">
    <property type="entry name" value="Acid proteases"/>
    <property type="match status" value="1"/>
</dbReference>
<dbReference type="Proteomes" id="UP001153555">
    <property type="component" value="Unassembled WGS sequence"/>
</dbReference>
<gene>
    <name evidence="5" type="ORF">SHERM_26726</name>
</gene>
<feature type="domain" description="Peptidase A1" evidence="4">
    <location>
        <begin position="1"/>
        <end position="292"/>
    </location>
</feature>
<keyword evidence="6" id="KW-1185">Reference proteome</keyword>
<dbReference type="Gene3D" id="2.40.70.10">
    <property type="entry name" value="Acid Proteases"/>
    <property type="match status" value="2"/>
</dbReference>
<name>A0A9N7NC18_STRHE</name>
<dbReference type="GO" id="GO:0008233">
    <property type="term" value="F:peptidase activity"/>
    <property type="evidence" value="ECO:0007669"/>
    <property type="project" value="UniProtKB-KW"/>
</dbReference>
<dbReference type="Pfam" id="PF14541">
    <property type="entry name" value="TAXi_C"/>
    <property type="match status" value="1"/>
</dbReference>
<evidence type="ECO:0000256" key="3">
    <source>
        <dbReference type="ARBA" id="ARBA00022801"/>
    </source>
</evidence>
<dbReference type="AlphaFoldDB" id="A0A9N7NC18"/>
<dbReference type="InterPro" id="IPR033121">
    <property type="entry name" value="PEPTIDASE_A1"/>
</dbReference>
<dbReference type="InterPro" id="IPR021109">
    <property type="entry name" value="Peptidase_aspartic_dom_sf"/>
</dbReference>
<comment type="similarity">
    <text evidence="1">Belongs to the peptidase A1 family.</text>
</comment>
<dbReference type="InterPro" id="IPR032799">
    <property type="entry name" value="TAXi_C"/>
</dbReference>
<reference evidence="5" key="1">
    <citation type="submission" date="2019-12" db="EMBL/GenBank/DDBJ databases">
        <authorList>
            <person name="Scholes J."/>
        </authorList>
    </citation>
    <scope>NUCLEOTIDE SEQUENCE</scope>
</reference>
<keyword evidence="3" id="KW-0378">Hydrolase</keyword>
<evidence type="ECO:0000259" key="4">
    <source>
        <dbReference type="PROSITE" id="PS51767"/>
    </source>
</evidence>
<dbReference type="PROSITE" id="PS51767">
    <property type="entry name" value="PEPTIDASE_A1"/>
    <property type="match status" value="1"/>
</dbReference>
<dbReference type="PANTHER" id="PTHR47967">
    <property type="entry name" value="OS07G0603500 PROTEIN-RELATED"/>
    <property type="match status" value="1"/>
</dbReference>
<dbReference type="EMBL" id="CACSLK010027832">
    <property type="protein sequence ID" value="CAA0831377.1"/>
    <property type="molecule type" value="Genomic_DNA"/>
</dbReference>
<dbReference type="InterPro" id="IPR032861">
    <property type="entry name" value="TAXi_N"/>
</dbReference>
<evidence type="ECO:0000256" key="1">
    <source>
        <dbReference type="ARBA" id="ARBA00007447"/>
    </source>
</evidence>
<sequence>MTSYWSLRNSSSFAPVHCYDLICHLLDPLVKPCSKQPYCYYTYSYGNGSFTKGEFLTETLTFGNTKVSKVPLGCGYKNSGTFSSADVQLGLGRGRLSFFNQVGINNFSYCLMDRYNCSKHSYLTFGDSVVFNNTIFTPLQTDPTYYIVELIGISVGGERVSGITPSLFDRGMIVDSGTTLTYLPQLAYDALKDTFLDAGASNLTRAKSVSVLDTCFYLPKNMTDVKVPTVVLHFKDADVSLPASNYLIPADNKGTFCFAFTNTTDWPFIIGNILQQGFRVVYDLAHNQIGFAPNSC</sequence>